<sequence length="181" mass="19611">MMFLTVPANAQEIVGQNTGEIPVNGTLGLDNTDEDAPIVEGDDAWINVTLPTDTIFYSTNTELNAPITSPDYTIKNNSGRPVKIIFNQLNRTDGGADSVDYDVSLRGFTVEPKIIDAGNPSTSPVLLDTLANNKGRIASDDGENDHPNKVTYGYTGTVNEALATTVKHNFDMTLEFESVNW</sequence>
<dbReference type="AlphaFoldDB" id="A0AAW8TAU3"/>
<proteinExistence type="predicted"/>
<organism evidence="1 2">
    <name type="scientific">Enterococcus raffinosus</name>
    <dbReference type="NCBI Taxonomy" id="71452"/>
    <lineage>
        <taxon>Bacteria</taxon>
        <taxon>Bacillati</taxon>
        <taxon>Bacillota</taxon>
        <taxon>Bacilli</taxon>
        <taxon>Lactobacillales</taxon>
        <taxon>Enterococcaceae</taxon>
        <taxon>Enterococcus</taxon>
    </lineage>
</organism>
<dbReference type="Proteomes" id="UP001254770">
    <property type="component" value="Unassembled WGS sequence"/>
</dbReference>
<protein>
    <recommendedName>
        <fullName evidence="3">WxL domain-containing protein</fullName>
    </recommendedName>
</protein>
<dbReference type="RefSeq" id="WP_311820598.1">
    <property type="nucleotide sequence ID" value="NZ_JARPXI010000002.1"/>
</dbReference>
<gene>
    <name evidence="1" type="ORF">P7D69_06470</name>
</gene>
<evidence type="ECO:0000313" key="1">
    <source>
        <dbReference type="EMBL" id="MDT2543973.1"/>
    </source>
</evidence>
<dbReference type="EMBL" id="JARPXL010000004">
    <property type="protein sequence ID" value="MDT2543973.1"/>
    <property type="molecule type" value="Genomic_DNA"/>
</dbReference>
<evidence type="ECO:0000313" key="2">
    <source>
        <dbReference type="Proteomes" id="UP001254770"/>
    </source>
</evidence>
<reference evidence="1" key="1">
    <citation type="submission" date="2023-03" db="EMBL/GenBank/DDBJ databases">
        <authorList>
            <person name="Shen W."/>
            <person name="Cai J."/>
        </authorList>
    </citation>
    <scope>NUCLEOTIDE SEQUENCE</scope>
    <source>
        <strain evidence="1">Y15</strain>
    </source>
</reference>
<evidence type="ECO:0008006" key="3">
    <source>
        <dbReference type="Google" id="ProtNLM"/>
    </source>
</evidence>
<name>A0AAW8TAU3_9ENTE</name>
<accession>A0AAW8TAU3</accession>
<comment type="caution">
    <text evidence="1">The sequence shown here is derived from an EMBL/GenBank/DDBJ whole genome shotgun (WGS) entry which is preliminary data.</text>
</comment>